<proteinExistence type="predicted"/>
<protein>
    <submittedName>
        <fullName evidence="2">Uncharacterized protein</fullName>
    </submittedName>
</protein>
<evidence type="ECO:0000313" key="2">
    <source>
        <dbReference type="EMBL" id="CAF4731283.1"/>
    </source>
</evidence>
<gene>
    <name evidence="2" type="ORF">UJA718_LOCUS37790</name>
</gene>
<dbReference type="EMBL" id="CAJOBP010037955">
    <property type="protein sequence ID" value="CAF4731283.1"/>
    <property type="molecule type" value="Genomic_DNA"/>
</dbReference>
<feature type="region of interest" description="Disordered" evidence="1">
    <location>
        <begin position="104"/>
        <end position="144"/>
    </location>
</feature>
<comment type="caution">
    <text evidence="2">The sequence shown here is derived from an EMBL/GenBank/DDBJ whole genome shotgun (WGS) entry which is preliminary data.</text>
</comment>
<evidence type="ECO:0000256" key="1">
    <source>
        <dbReference type="SAM" id="MobiDB-lite"/>
    </source>
</evidence>
<accession>A0A821KBP4</accession>
<keyword evidence="3" id="KW-1185">Reference proteome</keyword>
<dbReference type="Proteomes" id="UP000663873">
    <property type="component" value="Unassembled WGS sequence"/>
</dbReference>
<feature type="compositionally biased region" description="Basic residues" evidence="1">
    <location>
        <begin position="104"/>
        <end position="113"/>
    </location>
</feature>
<sequence length="224" mass="25148">MVSKTQPPVPPPSIQLETIYEESSGSLSSSIADIQHQIGNREQSSIYWPNQTFHGLISARTIPSVDIHRRQQTYDYQSKPPIEVRFRDGTTRFIQPSCTTTVTKGRRRKYSRSSHHDLSSATKINAKSRHISNTPPKKKPQLPKNPKIMLTIITAEELSQAGITPSSTSSIDDSDTLALTKSHSNSSVDTMTTIKDASISEPVIGEFIENYYLYSIVDYYYIKP</sequence>
<organism evidence="2 3">
    <name type="scientific">Rotaria socialis</name>
    <dbReference type="NCBI Taxonomy" id="392032"/>
    <lineage>
        <taxon>Eukaryota</taxon>
        <taxon>Metazoa</taxon>
        <taxon>Spiralia</taxon>
        <taxon>Gnathifera</taxon>
        <taxon>Rotifera</taxon>
        <taxon>Eurotatoria</taxon>
        <taxon>Bdelloidea</taxon>
        <taxon>Philodinida</taxon>
        <taxon>Philodinidae</taxon>
        <taxon>Rotaria</taxon>
    </lineage>
</organism>
<dbReference type="AlphaFoldDB" id="A0A821KBP4"/>
<reference evidence="2" key="1">
    <citation type="submission" date="2021-02" db="EMBL/GenBank/DDBJ databases">
        <authorList>
            <person name="Nowell W R."/>
        </authorList>
    </citation>
    <scope>NUCLEOTIDE SEQUENCE</scope>
</reference>
<name>A0A821KBP4_9BILA</name>
<evidence type="ECO:0000313" key="3">
    <source>
        <dbReference type="Proteomes" id="UP000663873"/>
    </source>
</evidence>
<feature type="compositionally biased region" description="Basic residues" evidence="1">
    <location>
        <begin position="126"/>
        <end position="141"/>
    </location>
</feature>